<dbReference type="EMBL" id="BRXW01000297">
    <property type="protein sequence ID" value="GMI17576.1"/>
    <property type="molecule type" value="Genomic_DNA"/>
</dbReference>
<evidence type="ECO:0000313" key="7">
    <source>
        <dbReference type="Proteomes" id="UP001165122"/>
    </source>
</evidence>
<evidence type="ECO:0000256" key="4">
    <source>
        <dbReference type="RuleBase" id="RU000394"/>
    </source>
</evidence>
<dbReference type="AlphaFoldDB" id="A0A9W7FT99"/>
<comment type="caution">
    <text evidence="3">Lacks conserved residue(s) required for the propagation of feature annotation.</text>
</comment>
<dbReference type="Pfam" id="PF00225">
    <property type="entry name" value="Kinesin"/>
    <property type="match status" value="1"/>
</dbReference>
<dbReference type="GO" id="GO:0005871">
    <property type="term" value="C:kinesin complex"/>
    <property type="evidence" value="ECO:0007669"/>
    <property type="project" value="TreeGrafter"/>
</dbReference>
<sequence length="305" mass="33304">MFGPPGIMGRAAAGEYGLGITPDYGIFPRAIISIFNKLKHRSNPCVLVASTIELAITGAVDMLVGEAIGQSYIVINDERDILKVFSAISSRNTAGTGMNDSSSRSHCFAWLTLYSYDHAGDKLQTSRFQFVDLAGSERLKDAHNGNTNVRNSTADMNLIAGAVNNYSLMMLSTCIRDIVRALKSRSWDGHISYRKYLVPLVPLLSESLTGEAPSLIVVCLSQAPANVMQCKFALDFGFTFSNLAVGSRKKRPERLAKLERIARETKAGAEAALEGAHSQSKTRNLREAQLVDSKNFLVVVDLLRK</sequence>
<dbReference type="PROSITE" id="PS50067">
    <property type="entry name" value="KINESIN_MOTOR_2"/>
    <property type="match status" value="1"/>
</dbReference>
<name>A0A9W7FT99_9STRA</name>
<dbReference type="GO" id="GO:0016887">
    <property type="term" value="F:ATP hydrolysis activity"/>
    <property type="evidence" value="ECO:0007669"/>
    <property type="project" value="TreeGrafter"/>
</dbReference>
<dbReference type="PROSITE" id="PS00411">
    <property type="entry name" value="KINESIN_MOTOR_1"/>
    <property type="match status" value="1"/>
</dbReference>
<gene>
    <name evidence="6" type="ORF">TrLO_g3920</name>
</gene>
<keyword evidence="1 4" id="KW-0547">Nucleotide-binding</keyword>
<evidence type="ECO:0000256" key="3">
    <source>
        <dbReference type="PROSITE-ProRule" id="PRU00283"/>
    </source>
</evidence>
<dbReference type="GO" id="GO:0007018">
    <property type="term" value="P:microtubule-based movement"/>
    <property type="evidence" value="ECO:0007669"/>
    <property type="project" value="InterPro"/>
</dbReference>
<dbReference type="GO" id="GO:0005524">
    <property type="term" value="F:ATP binding"/>
    <property type="evidence" value="ECO:0007669"/>
    <property type="project" value="UniProtKB-KW"/>
</dbReference>
<dbReference type="InterPro" id="IPR036961">
    <property type="entry name" value="Kinesin_motor_dom_sf"/>
</dbReference>
<keyword evidence="7" id="KW-1185">Reference proteome</keyword>
<dbReference type="PANTHER" id="PTHR24115">
    <property type="entry name" value="KINESIN-RELATED"/>
    <property type="match status" value="1"/>
</dbReference>
<keyword evidence="2 4" id="KW-0067">ATP-binding</keyword>
<evidence type="ECO:0000256" key="1">
    <source>
        <dbReference type="ARBA" id="ARBA00022741"/>
    </source>
</evidence>
<dbReference type="Proteomes" id="UP001165122">
    <property type="component" value="Unassembled WGS sequence"/>
</dbReference>
<evidence type="ECO:0000256" key="2">
    <source>
        <dbReference type="ARBA" id="ARBA00022840"/>
    </source>
</evidence>
<dbReference type="SMART" id="SM00129">
    <property type="entry name" value="KISc"/>
    <property type="match status" value="1"/>
</dbReference>
<dbReference type="PANTHER" id="PTHR24115:SF799">
    <property type="entry name" value="KINESIN-LIKE PROTEIN"/>
    <property type="match status" value="1"/>
</dbReference>
<evidence type="ECO:0000313" key="6">
    <source>
        <dbReference type="EMBL" id="GMI17576.1"/>
    </source>
</evidence>
<proteinExistence type="inferred from homology"/>
<comment type="caution">
    <text evidence="6">The sequence shown here is derived from an EMBL/GenBank/DDBJ whole genome shotgun (WGS) entry which is preliminary data.</text>
</comment>
<keyword evidence="4" id="KW-0493">Microtubule</keyword>
<evidence type="ECO:0000259" key="5">
    <source>
        <dbReference type="PROSITE" id="PS50067"/>
    </source>
</evidence>
<dbReference type="GO" id="GO:0008017">
    <property type="term" value="F:microtubule binding"/>
    <property type="evidence" value="ECO:0007669"/>
    <property type="project" value="InterPro"/>
</dbReference>
<dbReference type="InterPro" id="IPR027417">
    <property type="entry name" value="P-loop_NTPase"/>
</dbReference>
<dbReference type="InterPro" id="IPR027640">
    <property type="entry name" value="Kinesin-like_fam"/>
</dbReference>
<dbReference type="GO" id="GO:0005874">
    <property type="term" value="C:microtubule"/>
    <property type="evidence" value="ECO:0007669"/>
    <property type="project" value="UniProtKB-KW"/>
</dbReference>
<protein>
    <recommendedName>
        <fullName evidence="4">Kinesin-like protein</fullName>
    </recommendedName>
</protein>
<dbReference type="GO" id="GO:0003777">
    <property type="term" value="F:microtubule motor activity"/>
    <property type="evidence" value="ECO:0007669"/>
    <property type="project" value="InterPro"/>
</dbReference>
<dbReference type="InterPro" id="IPR001752">
    <property type="entry name" value="Kinesin_motor_dom"/>
</dbReference>
<dbReference type="OrthoDB" id="122051at2759"/>
<keyword evidence="4" id="KW-0505">Motor protein</keyword>
<dbReference type="Gene3D" id="3.40.850.10">
    <property type="entry name" value="Kinesin motor domain"/>
    <property type="match status" value="1"/>
</dbReference>
<accession>A0A9W7FT99</accession>
<dbReference type="SUPFAM" id="SSF52540">
    <property type="entry name" value="P-loop containing nucleoside triphosphate hydrolases"/>
    <property type="match status" value="1"/>
</dbReference>
<dbReference type="PRINTS" id="PR00380">
    <property type="entry name" value="KINESINHEAVY"/>
</dbReference>
<dbReference type="InterPro" id="IPR019821">
    <property type="entry name" value="Kinesin_motor_CS"/>
</dbReference>
<comment type="similarity">
    <text evidence="3 4">Belongs to the TRAFAC class myosin-kinesin ATPase superfamily. Kinesin family.</text>
</comment>
<organism evidence="6 7">
    <name type="scientific">Triparma laevis f. longispina</name>
    <dbReference type="NCBI Taxonomy" id="1714387"/>
    <lineage>
        <taxon>Eukaryota</taxon>
        <taxon>Sar</taxon>
        <taxon>Stramenopiles</taxon>
        <taxon>Ochrophyta</taxon>
        <taxon>Bolidophyceae</taxon>
        <taxon>Parmales</taxon>
        <taxon>Triparmaceae</taxon>
        <taxon>Triparma</taxon>
    </lineage>
</organism>
<feature type="domain" description="Kinesin motor" evidence="5">
    <location>
        <begin position="1"/>
        <end position="252"/>
    </location>
</feature>
<reference evidence="7" key="1">
    <citation type="journal article" date="2023" name="Commun. Biol.">
        <title>Genome analysis of Parmales, the sister group of diatoms, reveals the evolutionary specialization of diatoms from phago-mixotrophs to photoautotrophs.</title>
        <authorList>
            <person name="Ban H."/>
            <person name="Sato S."/>
            <person name="Yoshikawa S."/>
            <person name="Yamada K."/>
            <person name="Nakamura Y."/>
            <person name="Ichinomiya M."/>
            <person name="Sato N."/>
            <person name="Blanc-Mathieu R."/>
            <person name="Endo H."/>
            <person name="Kuwata A."/>
            <person name="Ogata H."/>
        </authorList>
    </citation>
    <scope>NUCLEOTIDE SEQUENCE [LARGE SCALE GENOMIC DNA]</scope>
    <source>
        <strain evidence="7">NIES 3700</strain>
    </source>
</reference>